<dbReference type="InterPro" id="IPR032675">
    <property type="entry name" value="LRR_dom_sf"/>
</dbReference>
<evidence type="ECO:0000313" key="3">
    <source>
        <dbReference type="Proteomes" id="UP000663828"/>
    </source>
</evidence>
<dbReference type="InterPro" id="IPR001810">
    <property type="entry name" value="F-box_dom"/>
</dbReference>
<accession>A0A816BHB5</accession>
<dbReference type="Gene3D" id="3.80.10.10">
    <property type="entry name" value="Ribonuclease Inhibitor"/>
    <property type="match status" value="1"/>
</dbReference>
<reference evidence="2" key="1">
    <citation type="submission" date="2021-02" db="EMBL/GenBank/DDBJ databases">
        <authorList>
            <person name="Nowell W R."/>
        </authorList>
    </citation>
    <scope>NUCLEOTIDE SEQUENCE</scope>
</reference>
<evidence type="ECO:0000313" key="2">
    <source>
        <dbReference type="EMBL" id="CAF1611403.1"/>
    </source>
</evidence>
<dbReference type="PROSITE" id="PS50181">
    <property type="entry name" value="FBOX"/>
    <property type="match status" value="1"/>
</dbReference>
<organism evidence="2 3">
    <name type="scientific">Adineta ricciae</name>
    <name type="common">Rotifer</name>
    <dbReference type="NCBI Taxonomy" id="249248"/>
    <lineage>
        <taxon>Eukaryota</taxon>
        <taxon>Metazoa</taxon>
        <taxon>Spiralia</taxon>
        <taxon>Gnathifera</taxon>
        <taxon>Rotifera</taxon>
        <taxon>Eurotatoria</taxon>
        <taxon>Bdelloidea</taxon>
        <taxon>Adinetida</taxon>
        <taxon>Adinetidae</taxon>
        <taxon>Adineta</taxon>
    </lineage>
</organism>
<name>A0A816BHB5_ADIRI</name>
<evidence type="ECO:0000259" key="1">
    <source>
        <dbReference type="PROSITE" id="PS50181"/>
    </source>
</evidence>
<sequence>MNFEELPNELIISMFEYLYPIDLFQTFYGLNIRINQLISNNFKICEINLQSIRKQVFFIICSSFPSIHDKITSLILSGNDETPNLPELFLQNGFTLTGFTRLKSLTLDSINSFEILQLFLSQCHFLSNLQIFNCKKLHEEEQILSILEFIWHLSNLKSVRLKDSLHFGKMFKYITNISSSIETLLFDNVIQLDFDGFINLIHHSVKLQQICMTMESSHSYLRITERFSSIISLKLLHKGIRYGLINFLKAFPNLIDLSVETEGTFIDGYQWEDLIHHSLLNLERFQFQMNVLLLRIDDADVEQRIDELLNTFRSLFWLEERQWFVRCRWTQSSDQIQTTFYSLPYSFEKFVAYEKSKSTCLNQDEFCSYDQVNMLTYNDSINGLFSLANNSQVCFSKIQQLAIEYPFKEHIWSFIPTLNMLKSLHVRFQDKIHSVLFQSLLDKSPNLYELSIQSKIPLENAFFQFQNSSIRRLDLTKIVHLSNRNISLFDHKSLVNSSIGRQCQVLLINIRRKDEIIYLTENMPNLRALICLREGQIKSSSIVEEKFHQWLKESLPLSISININTTYIYLWR</sequence>
<dbReference type="Proteomes" id="UP000663828">
    <property type="component" value="Unassembled WGS sequence"/>
</dbReference>
<keyword evidence="3" id="KW-1185">Reference proteome</keyword>
<dbReference type="SUPFAM" id="SSF52047">
    <property type="entry name" value="RNI-like"/>
    <property type="match status" value="1"/>
</dbReference>
<dbReference type="EMBL" id="CAJNOR010007129">
    <property type="protein sequence ID" value="CAF1611403.1"/>
    <property type="molecule type" value="Genomic_DNA"/>
</dbReference>
<proteinExistence type="predicted"/>
<dbReference type="AlphaFoldDB" id="A0A816BHB5"/>
<protein>
    <recommendedName>
        <fullName evidence="1">F-box domain-containing protein</fullName>
    </recommendedName>
</protein>
<gene>
    <name evidence="2" type="ORF">XAT740_LOCUS48943</name>
</gene>
<comment type="caution">
    <text evidence="2">The sequence shown here is derived from an EMBL/GenBank/DDBJ whole genome shotgun (WGS) entry which is preliminary data.</text>
</comment>
<feature type="domain" description="F-box" evidence="1">
    <location>
        <begin position="1"/>
        <end position="47"/>
    </location>
</feature>